<comment type="function">
    <text evidence="8">Component of the signal peptidase complex (SPC) which catalyzes the cleavage of N-terminal signal sequences from nascent proteins as they are translocated into the lumen of the endoplasmic reticulum. Dispensable for SPC enzymatic activity.</text>
</comment>
<evidence type="ECO:0000256" key="4">
    <source>
        <dbReference type="ARBA" id="ARBA00022692"/>
    </source>
</evidence>
<evidence type="ECO:0000313" key="11">
    <source>
        <dbReference type="EMBL" id="WVW83040.1"/>
    </source>
</evidence>
<dbReference type="InterPro" id="IPR009542">
    <property type="entry name" value="Spc1/SPCS1"/>
</dbReference>
<dbReference type="STRING" id="1296100.A0A1B9FQZ8"/>
<dbReference type="VEuPathDB" id="FungiDB:I302_08869"/>
<feature type="transmembrane region" description="Helical" evidence="9">
    <location>
        <begin position="31"/>
        <end position="50"/>
    </location>
</feature>
<reference evidence="11" key="2">
    <citation type="submission" date="2013-07" db="EMBL/GenBank/DDBJ databases">
        <authorList>
            <consortium name="The Broad Institute Genome Sequencing Platform"/>
            <person name="Cuomo C."/>
            <person name="Litvintseva A."/>
            <person name="Chen Y."/>
            <person name="Heitman J."/>
            <person name="Sun S."/>
            <person name="Springer D."/>
            <person name="Dromer F."/>
            <person name="Young S.K."/>
            <person name="Zeng Q."/>
            <person name="Gargeya S."/>
            <person name="Fitzgerald M."/>
            <person name="Abouelleil A."/>
            <person name="Alvarado L."/>
            <person name="Berlin A.M."/>
            <person name="Chapman S.B."/>
            <person name="Dewar J."/>
            <person name="Goldberg J."/>
            <person name="Griggs A."/>
            <person name="Gujja S."/>
            <person name="Hansen M."/>
            <person name="Howarth C."/>
            <person name="Imamovic A."/>
            <person name="Larimer J."/>
            <person name="McCowan C."/>
            <person name="Murphy C."/>
            <person name="Pearson M."/>
            <person name="Priest M."/>
            <person name="Roberts A."/>
            <person name="Saif S."/>
            <person name="Shea T."/>
            <person name="Sykes S."/>
            <person name="Wortman J."/>
            <person name="Nusbaum C."/>
            <person name="Birren B."/>
        </authorList>
    </citation>
    <scope>NUCLEOTIDE SEQUENCE</scope>
    <source>
        <strain evidence="11">CBS 10118</strain>
    </source>
</reference>
<evidence type="ECO:0000256" key="5">
    <source>
        <dbReference type="ARBA" id="ARBA00022824"/>
    </source>
</evidence>
<dbReference type="GO" id="GO:0045047">
    <property type="term" value="P:protein targeting to ER"/>
    <property type="evidence" value="ECO:0007669"/>
    <property type="project" value="TreeGrafter"/>
</dbReference>
<evidence type="ECO:0000313" key="12">
    <source>
        <dbReference type="Proteomes" id="UP000092730"/>
    </source>
</evidence>
<dbReference type="KEGG" id="kbi:30213268"/>
<dbReference type="EMBL" id="CP144543">
    <property type="protein sequence ID" value="WVW83040.1"/>
    <property type="molecule type" value="Genomic_DNA"/>
</dbReference>
<comment type="subcellular location">
    <subcellularLocation>
        <location evidence="1">Endoplasmic reticulum membrane</location>
        <topology evidence="1">Multi-pass membrane protein</topology>
    </subcellularLocation>
</comment>
<keyword evidence="6 9" id="KW-1133">Transmembrane helix</keyword>
<dbReference type="OrthoDB" id="263893at2759"/>
<dbReference type="AlphaFoldDB" id="A0A1B9FQZ8"/>
<keyword evidence="4 9" id="KW-0812">Transmembrane</keyword>
<keyword evidence="5" id="KW-0256">Endoplasmic reticulum</keyword>
<dbReference type="GeneID" id="30213268"/>
<evidence type="ECO:0000256" key="2">
    <source>
        <dbReference type="ARBA" id="ARBA00005245"/>
    </source>
</evidence>
<proteinExistence type="inferred from homology"/>
<keyword evidence="7 9" id="KW-0472">Membrane</keyword>
<organism evidence="10">
    <name type="scientific">Kwoniella bestiolae CBS 10118</name>
    <dbReference type="NCBI Taxonomy" id="1296100"/>
    <lineage>
        <taxon>Eukaryota</taxon>
        <taxon>Fungi</taxon>
        <taxon>Dikarya</taxon>
        <taxon>Basidiomycota</taxon>
        <taxon>Agaricomycotina</taxon>
        <taxon>Tremellomycetes</taxon>
        <taxon>Tremellales</taxon>
        <taxon>Cryptococcaceae</taxon>
        <taxon>Kwoniella</taxon>
    </lineage>
</organism>
<dbReference type="RefSeq" id="XP_019042268.1">
    <property type="nucleotide sequence ID" value="XM_019195445.1"/>
</dbReference>
<dbReference type="PANTHER" id="PTHR13202">
    <property type="entry name" value="MICROSOMAL SIGNAL PEPTIDASE 12 KDA SUBUNIT"/>
    <property type="match status" value="1"/>
</dbReference>
<name>A0A1B9FQZ8_9TREE</name>
<evidence type="ECO:0000256" key="9">
    <source>
        <dbReference type="SAM" id="Phobius"/>
    </source>
</evidence>
<evidence type="ECO:0000256" key="6">
    <source>
        <dbReference type="ARBA" id="ARBA00022989"/>
    </source>
</evidence>
<dbReference type="Pfam" id="PF06645">
    <property type="entry name" value="SPC12"/>
    <property type="match status" value="1"/>
</dbReference>
<dbReference type="PANTHER" id="PTHR13202:SF0">
    <property type="entry name" value="SIGNAL PEPTIDASE COMPLEX SUBUNIT 1"/>
    <property type="match status" value="1"/>
</dbReference>
<reference evidence="11" key="4">
    <citation type="submission" date="2024-02" db="EMBL/GenBank/DDBJ databases">
        <title>Comparative genomics of Cryptococcus and Kwoniella reveals pathogenesis evolution and contrasting modes of karyotype evolution via chromosome fusion or intercentromeric recombination.</title>
        <authorList>
            <person name="Coelho M.A."/>
            <person name="David-Palma M."/>
            <person name="Shea T."/>
            <person name="Bowers K."/>
            <person name="McGinley-Smith S."/>
            <person name="Mohammad A.W."/>
            <person name="Gnirke A."/>
            <person name="Yurkov A.M."/>
            <person name="Nowrousian M."/>
            <person name="Sun S."/>
            <person name="Cuomo C.A."/>
            <person name="Heitman J."/>
        </authorList>
    </citation>
    <scope>NUCLEOTIDE SEQUENCE</scope>
    <source>
        <strain evidence="11">CBS 10118</strain>
    </source>
</reference>
<protein>
    <recommendedName>
        <fullName evidence="3">Signal peptidase complex subunit 1</fullName>
    </recommendedName>
</protein>
<comment type="similarity">
    <text evidence="2">Belongs to the SPCS1 family.</text>
</comment>
<dbReference type="GO" id="GO:0005787">
    <property type="term" value="C:signal peptidase complex"/>
    <property type="evidence" value="ECO:0007669"/>
    <property type="project" value="InterPro"/>
</dbReference>
<dbReference type="Proteomes" id="UP000092730">
    <property type="component" value="Chromosome 3"/>
</dbReference>
<reference evidence="10" key="1">
    <citation type="submission" date="2013-07" db="EMBL/GenBank/DDBJ databases">
        <title>The Genome Sequence of Cryptococcus bestiolae CBS10118.</title>
        <authorList>
            <consortium name="The Broad Institute Genome Sequencing Platform"/>
            <person name="Cuomo C."/>
            <person name="Litvintseva A."/>
            <person name="Chen Y."/>
            <person name="Heitman J."/>
            <person name="Sun S."/>
            <person name="Springer D."/>
            <person name="Dromer F."/>
            <person name="Young S.K."/>
            <person name="Zeng Q."/>
            <person name="Gargeya S."/>
            <person name="Fitzgerald M."/>
            <person name="Abouelleil A."/>
            <person name="Alvarado L."/>
            <person name="Berlin A.M."/>
            <person name="Chapman S.B."/>
            <person name="Dewar J."/>
            <person name="Goldberg J."/>
            <person name="Griggs A."/>
            <person name="Gujja S."/>
            <person name="Hansen M."/>
            <person name="Howarth C."/>
            <person name="Imamovic A."/>
            <person name="Larimer J."/>
            <person name="McCowan C."/>
            <person name="Murphy C."/>
            <person name="Pearson M."/>
            <person name="Priest M."/>
            <person name="Roberts A."/>
            <person name="Saif S."/>
            <person name="Shea T."/>
            <person name="Sykes S."/>
            <person name="Wortman J."/>
            <person name="Nusbaum C."/>
            <person name="Birren B."/>
        </authorList>
    </citation>
    <scope>NUCLEOTIDE SEQUENCE [LARGE SCALE GENOMIC DNA]</scope>
    <source>
        <strain evidence="10">CBS 10118</strain>
    </source>
</reference>
<feature type="transmembrane region" description="Helical" evidence="9">
    <location>
        <begin position="56"/>
        <end position="74"/>
    </location>
</feature>
<evidence type="ECO:0000256" key="1">
    <source>
        <dbReference type="ARBA" id="ARBA00004477"/>
    </source>
</evidence>
<evidence type="ECO:0000313" key="10">
    <source>
        <dbReference type="EMBL" id="OCF21198.1"/>
    </source>
</evidence>
<reference evidence="10" key="3">
    <citation type="submission" date="2016-07" db="EMBL/GenBank/DDBJ databases">
        <title>Evolution of pathogenesis and genome organization in the Tremellales.</title>
        <authorList>
            <person name="Cuomo C."/>
            <person name="Litvintseva A."/>
            <person name="Heitman J."/>
            <person name="Chen Y."/>
            <person name="Sun S."/>
            <person name="Springer D."/>
            <person name="Dromer F."/>
            <person name="Young S."/>
            <person name="Zeng Q."/>
            <person name="Chapman S."/>
            <person name="Gujja S."/>
            <person name="Saif S."/>
            <person name="Birren B."/>
        </authorList>
    </citation>
    <scope>NUCLEOTIDE SEQUENCE</scope>
    <source>
        <strain evidence="10">CBS 10118</strain>
    </source>
</reference>
<gene>
    <name evidence="10" type="ORF">I302_08869</name>
    <name evidence="11" type="ORF">I302_105057</name>
</gene>
<keyword evidence="12" id="KW-1185">Reference proteome</keyword>
<evidence type="ECO:0000256" key="3">
    <source>
        <dbReference type="ARBA" id="ARBA00017059"/>
    </source>
</evidence>
<dbReference type="GO" id="GO:0006465">
    <property type="term" value="P:signal peptide processing"/>
    <property type="evidence" value="ECO:0007669"/>
    <property type="project" value="InterPro"/>
</dbReference>
<accession>A0A1B9FQZ8</accession>
<dbReference type="EMBL" id="KV700382">
    <property type="protein sequence ID" value="OCF21198.1"/>
    <property type="molecule type" value="Genomic_DNA"/>
</dbReference>
<evidence type="ECO:0000256" key="8">
    <source>
        <dbReference type="ARBA" id="ARBA00045204"/>
    </source>
</evidence>
<evidence type="ECO:0000256" key="7">
    <source>
        <dbReference type="ARBA" id="ARBA00023136"/>
    </source>
</evidence>
<sequence>MNHLPPSVQKVLEGSIDPKSQHILEQLSQTFLIALTIISFVLSYFSSSVILGLEAFLGGLVILLLAAVPPWPYLNRYPIKFLPVRKLHQT</sequence>